<feature type="transmembrane region" description="Helical" evidence="6">
    <location>
        <begin position="161"/>
        <end position="179"/>
    </location>
</feature>
<organism evidence="7 8">
    <name type="scientific">Cohnella cellulosilytica</name>
    <dbReference type="NCBI Taxonomy" id="986710"/>
    <lineage>
        <taxon>Bacteria</taxon>
        <taxon>Bacillati</taxon>
        <taxon>Bacillota</taxon>
        <taxon>Bacilli</taxon>
        <taxon>Bacillales</taxon>
        <taxon>Paenibacillaceae</taxon>
        <taxon>Cohnella</taxon>
    </lineage>
</organism>
<feature type="transmembrane region" description="Helical" evidence="6">
    <location>
        <begin position="371"/>
        <end position="392"/>
    </location>
</feature>
<protein>
    <submittedName>
        <fullName evidence="7">Lipopolysaccharide biosynthesis protein</fullName>
    </submittedName>
</protein>
<dbReference type="Proteomes" id="UP001596378">
    <property type="component" value="Unassembled WGS sequence"/>
</dbReference>
<feature type="transmembrane region" description="Helical" evidence="6">
    <location>
        <begin position="227"/>
        <end position="247"/>
    </location>
</feature>
<feature type="transmembrane region" description="Helical" evidence="6">
    <location>
        <begin position="398"/>
        <end position="417"/>
    </location>
</feature>
<feature type="transmembrane region" description="Helical" evidence="6">
    <location>
        <begin position="338"/>
        <end position="359"/>
    </location>
</feature>
<evidence type="ECO:0000313" key="7">
    <source>
        <dbReference type="EMBL" id="MFC7150925.1"/>
    </source>
</evidence>
<evidence type="ECO:0000256" key="6">
    <source>
        <dbReference type="SAM" id="Phobius"/>
    </source>
</evidence>
<keyword evidence="8" id="KW-1185">Reference proteome</keyword>
<evidence type="ECO:0000313" key="8">
    <source>
        <dbReference type="Proteomes" id="UP001596378"/>
    </source>
</evidence>
<dbReference type="Pfam" id="PF13440">
    <property type="entry name" value="Polysacc_synt_3"/>
    <property type="match status" value="1"/>
</dbReference>
<comment type="caution">
    <text evidence="7">The sequence shown here is derived from an EMBL/GenBank/DDBJ whole genome shotgun (WGS) entry which is preliminary data.</text>
</comment>
<feature type="transmembrane region" description="Helical" evidence="6">
    <location>
        <begin position="28"/>
        <end position="45"/>
    </location>
</feature>
<evidence type="ECO:0000256" key="5">
    <source>
        <dbReference type="ARBA" id="ARBA00023136"/>
    </source>
</evidence>
<name>A0ABW2FJ07_9BACL</name>
<feature type="transmembrane region" description="Helical" evidence="6">
    <location>
        <begin position="57"/>
        <end position="78"/>
    </location>
</feature>
<evidence type="ECO:0000256" key="1">
    <source>
        <dbReference type="ARBA" id="ARBA00004651"/>
    </source>
</evidence>
<proteinExistence type="predicted"/>
<keyword evidence="4 6" id="KW-1133">Transmembrane helix</keyword>
<gene>
    <name evidence="7" type="ORF">ACFQMJ_20515</name>
</gene>
<dbReference type="PANTHER" id="PTHR30250:SF11">
    <property type="entry name" value="O-ANTIGEN TRANSPORTER-RELATED"/>
    <property type="match status" value="1"/>
</dbReference>
<feature type="transmembrane region" description="Helical" evidence="6">
    <location>
        <begin position="307"/>
        <end position="332"/>
    </location>
</feature>
<keyword evidence="2" id="KW-1003">Cell membrane</keyword>
<keyword evidence="3 6" id="KW-0812">Transmembrane</keyword>
<dbReference type="InterPro" id="IPR050833">
    <property type="entry name" value="Poly_Biosynth_Transport"/>
</dbReference>
<sequence>MARQLAAGRTWKGSGLVQTMLRTSATNFLMMAIATLTSIVTARMFGVVGKGELSAILFWPTLLAGLVGFGLPTSLIYNLKQSQAADGGELVRAGFLFQIPVSLVAGYVAWQGLPIWLADYPEPVVRTARWFTALMLPTILAANLVAALAQSANRFNVYNGVRLYGPLFNLLGLLALWMAGHLSLVSAAAVFLGTSALVLLWSLYGMRDALRIDWFGSLRNAAAAKALFGYGSKVFGVELLGTLYSQFDKLVILSMLTAKDLGLYTVVYALSRVFNVVQTAVSSVVFPKVTGLDKTRIVDTVGRAFRLSLLVMAIVLVPSLFIGRFLMGLLFGEPFLEAAGAFYLLSVECIIGGGSWILATAFNAAGRPGLVLVRQAISLAATIGLFFVFTPLYGLNGIALALLIGAAIRLTVTLVAMKMAFGVKAGSLLFDKNDLIILLRQLKERVRRKGESGHAN</sequence>
<keyword evidence="5 6" id="KW-0472">Membrane</keyword>
<accession>A0ABW2FJ07</accession>
<feature type="transmembrane region" description="Helical" evidence="6">
    <location>
        <begin position="130"/>
        <end position="149"/>
    </location>
</feature>
<evidence type="ECO:0000256" key="3">
    <source>
        <dbReference type="ARBA" id="ARBA00022692"/>
    </source>
</evidence>
<reference evidence="8" key="1">
    <citation type="journal article" date="2019" name="Int. J. Syst. Evol. Microbiol.">
        <title>The Global Catalogue of Microorganisms (GCM) 10K type strain sequencing project: providing services to taxonomists for standard genome sequencing and annotation.</title>
        <authorList>
            <consortium name="The Broad Institute Genomics Platform"/>
            <consortium name="The Broad Institute Genome Sequencing Center for Infectious Disease"/>
            <person name="Wu L."/>
            <person name="Ma J."/>
        </authorList>
    </citation>
    <scope>NUCLEOTIDE SEQUENCE [LARGE SCALE GENOMIC DNA]</scope>
    <source>
        <strain evidence="8">KCTC 12907</strain>
    </source>
</reference>
<dbReference type="PANTHER" id="PTHR30250">
    <property type="entry name" value="PST FAMILY PREDICTED COLANIC ACID TRANSPORTER"/>
    <property type="match status" value="1"/>
</dbReference>
<feature type="transmembrane region" description="Helical" evidence="6">
    <location>
        <begin position="267"/>
        <end position="286"/>
    </location>
</feature>
<dbReference type="RefSeq" id="WP_378053609.1">
    <property type="nucleotide sequence ID" value="NZ_JBHMDN010000078.1"/>
</dbReference>
<comment type="subcellular location">
    <subcellularLocation>
        <location evidence="1">Cell membrane</location>
        <topology evidence="1">Multi-pass membrane protein</topology>
    </subcellularLocation>
</comment>
<feature type="transmembrane region" description="Helical" evidence="6">
    <location>
        <begin position="185"/>
        <end position="206"/>
    </location>
</feature>
<dbReference type="EMBL" id="JBHTAI010000013">
    <property type="protein sequence ID" value="MFC7150925.1"/>
    <property type="molecule type" value="Genomic_DNA"/>
</dbReference>
<feature type="transmembrane region" description="Helical" evidence="6">
    <location>
        <begin position="90"/>
        <end position="110"/>
    </location>
</feature>
<evidence type="ECO:0000256" key="2">
    <source>
        <dbReference type="ARBA" id="ARBA00022475"/>
    </source>
</evidence>
<evidence type="ECO:0000256" key="4">
    <source>
        <dbReference type="ARBA" id="ARBA00022989"/>
    </source>
</evidence>